<dbReference type="InterPro" id="IPR027450">
    <property type="entry name" value="AlkB-like"/>
</dbReference>
<dbReference type="SUPFAM" id="SSF51197">
    <property type="entry name" value="Clavaminate synthase-like"/>
    <property type="match status" value="1"/>
</dbReference>
<dbReference type="InterPro" id="IPR004574">
    <property type="entry name" value="Alkb"/>
</dbReference>
<dbReference type="GO" id="GO:0035515">
    <property type="term" value="F:oxidative RNA demethylase activity"/>
    <property type="evidence" value="ECO:0007669"/>
    <property type="project" value="TreeGrafter"/>
</dbReference>
<evidence type="ECO:0000313" key="8">
    <source>
        <dbReference type="EMBL" id="GEU67331.1"/>
    </source>
</evidence>
<evidence type="ECO:0000259" key="7">
    <source>
        <dbReference type="PROSITE" id="PS51471"/>
    </source>
</evidence>
<dbReference type="PROSITE" id="PS51471">
    <property type="entry name" value="FE2OG_OXY"/>
    <property type="match status" value="1"/>
</dbReference>
<dbReference type="GO" id="GO:0035513">
    <property type="term" value="P:oxidative RNA demethylation"/>
    <property type="evidence" value="ECO:0007669"/>
    <property type="project" value="TreeGrafter"/>
</dbReference>
<dbReference type="EMBL" id="BKCJ010005544">
    <property type="protein sequence ID" value="GEU67331.1"/>
    <property type="molecule type" value="Genomic_DNA"/>
</dbReference>
<evidence type="ECO:0000256" key="1">
    <source>
        <dbReference type="ARBA" id="ARBA00007879"/>
    </source>
</evidence>
<dbReference type="GO" id="GO:0035516">
    <property type="term" value="F:broad specificity oxidative DNA demethylase activity"/>
    <property type="evidence" value="ECO:0007669"/>
    <property type="project" value="TreeGrafter"/>
</dbReference>
<organism evidence="8">
    <name type="scientific">Tanacetum cinerariifolium</name>
    <name type="common">Dalmatian daisy</name>
    <name type="synonym">Chrysanthemum cinerariifolium</name>
    <dbReference type="NCBI Taxonomy" id="118510"/>
    <lineage>
        <taxon>Eukaryota</taxon>
        <taxon>Viridiplantae</taxon>
        <taxon>Streptophyta</taxon>
        <taxon>Embryophyta</taxon>
        <taxon>Tracheophyta</taxon>
        <taxon>Spermatophyta</taxon>
        <taxon>Magnoliopsida</taxon>
        <taxon>eudicotyledons</taxon>
        <taxon>Gunneridae</taxon>
        <taxon>Pentapetalae</taxon>
        <taxon>asterids</taxon>
        <taxon>campanulids</taxon>
        <taxon>Asterales</taxon>
        <taxon>Asteraceae</taxon>
        <taxon>Asteroideae</taxon>
        <taxon>Anthemideae</taxon>
        <taxon>Anthemidinae</taxon>
        <taxon>Tanacetum</taxon>
    </lineage>
</organism>
<name>A0A6L2LZZ3_TANCI</name>
<dbReference type="GO" id="GO:0008198">
    <property type="term" value="F:ferrous iron binding"/>
    <property type="evidence" value="ECO:0007669"/>
    <property type="project" value="TreeGrafter"/>
</dbReference>
<reference evidence="8" key="1">
    <citation type="journal article" date="2019" name="Sci. Rep.">
        <title>Draft genome of Tanacetum cinerariifolium, the natural source of mosquito coil.</title>
        <authorList>
            <person name="Yamashiro T."/>
            <person name="Shiraishi A."/>
            <person name="Satake H."/>
            <person name="Nakayama K."/>
        </authorList>
    </citation>
    <scope>NUCLEOTIDE SEQUENCE</scope>
</reference>
<dbReference type="FunFam" id="2.60.120.590:FF:000020">
    <property type="entry name" value="Alpha-ketoglutarate-dependent dioxygenase alkB"/>
    <property type="match status" value="1"/>
</dbReference>
<comment type="similarity">
    <text evidence="1">Belongs to the alkB family.</text>
</comment>
<accession>A0A6L2LZZ3</accession>
<protein>
    <submittedName>
        <fullName evidence="8">Alpha-ketoglutarate-dependent dioxygenase AlkB</fullName>
    </submittedName>
</protein>
<sequence>MISSSGFYFILAALSIEEQGKWIEESLMSFPQPPNRTNHNVVYEPIQNLFRATNDKQILVEEANDIEASVLLRKLRWSTLGLQFDWSKRGYNVSLPHNKISNALSQLAKEMAAPAMPVGEDFQPEAAIVNYFGPGDMLGGHLDDMEVDWSKPIISMSLGCKAIFLIGGKSRNDEPLAIFLRSGDIVLMSSEARERFHGVPRIFTDAEHAEIGSLEKQLSDEDDICYLEYVKTSRININIRQVF</sequence>
<feature type="binding site" evidence="6">
    <location>
        <position position="143"/>
    </location>
    <ligand>
        <name>Fe cation</name>
        <dbReference type="ChEBI" id="CHEBI:24875"/>
        <note>catalytic</note>
    </ligand>
</feature>
<comment type="cofactor">
    <cofactor evidence="6">
        <name>Fe(2+)</name>
        <dbReference type="ChEBI" id="CHEBI:29033"/>
    </cofactor>
    <text evidence="6">Binds 1 Fe(2+) ion per subunit.</text>
</comment>
<keyword evidence="3 8" id="KW-0223">Dioxygenase</keyword>
<feature type="binding site" evidence="6">
    <location>
        <position position="141"/>
    </location>
    <ligand>
        <name>Fe cation</name>
        <dbReference type="ChEBI" id="CHEBI:24875"/>
        <note>catalytic</note>
    </ligand>
</feature>
<dbReference type="AlphaFoldDB" id="A0A6L2LZZ3"/>
<evidence type="ECO:0000256" key="6">
    <source>
        <dbReference type="PIRSR" id="PIRSR604574-2"/>
    </source>
</evidence>
<evidence type="ECO:0000256" key="4">
    <source>
        <dbReference type="ARBA" id="ARBA00023002"/>
    </source>
</evidence>
<evidence type="ECO:0000256" key="5">
    <source>
        <dbReference type="ARBA" id="ARBA00023004"/>
    </source>
</evidence>
<feature type="domain" description="Fe2OG dioxygenase" evidence="7">
    <location>
        <begin position="123"/>
        <end position="243"/>
    </location>
</feature>
<comment type="caution">
    <text evidence="8">The sequence shown here is derived from an EMBL/GenBank/DDBJ whole genome shotgun (WGS) entry which is preliminary data.</text>
</comment>
<dbReference type="PANTHER" id="PTHR16557">
    <property type="entry name" value="ALKYLATED DNA REPAIR PROTEIN ALKB-RELATED"/>
    <property type="match status" value="1"/>
</dbReference>
<keyword evidence="4" id="KW-0560">Oxidoreductase</keyword>
<evidence type="ECO:0000256" key="3">
    <source>
        <dbReference type="ARBA" id="ARBA00022964"/>
    </source>
</evidence>
<keyword evidence="2 6" id="KW-0479">Metal-binding</keyword>
<dbReference type="PANTHER" id="PTHR16557:SF11">
    <property type="entry name" value="ALPHA-KETOGLUTARATE-DEPENDENT DIOXYGENASE ALKB"/>
    <property type="match status" value="1"/>
</dbReference>
<dbReference type="InterPro" id="IPR005123">
    <property type="entry name" value="Oxoglu/Fe-dep_dioxygenase_dom"/>
</dbReference>
<proteinExistence type="inferred from homology"/>
<dbReference type="Pfam" id="PF13532">
    <property type="entry name" value="2OG-FeII_Oxy_2"/>
    <property type="match status" value="1"/>
</dbReference>
<evidence type="ECO:0000256" key="2">
    <source>
        <dbReference type="ARBA" id="ARBA00022723"/>
    </source>
</evidence>
<dbReference type="InterPro" id="IPR037151">
    <property type="entry name" value="AlkB-like_sf"/>
</dbReference>
<gene>
    <name evidence="8" type="ORF">Tci_039309</name>
</gene>
<keyword evidence="5 6" id="KW-0408">Iron</keyword>
<dbReference type="GO" id="GO:0005737">
    <property type="term" value="C:cytoplasm"/>
    <property type="evidence" value="ECO:0007669"/>
    <property type="project" value="TreeGrafter"/>
</dbReference>
<dbReference type="Gene3D" id="2.60.120.590">
    <property type="entry name" value="Alpha-ketoglutarate-dependent dioxygenase AlkB-like"/>
    <property type="match status" value="1"/>
</dbReference>
<feature type="binding site" evidence="6">
    <location>
        <position position="197"/>
    </location>
    <ligand>
        <name>Fe cation</name>
        <dbReference type="ChEBI" id="CHEBI:24875"/>
        <note>catalytic</note>
    </ligand>
</feature>